<dbReference type="SMART" id="SM00530">
    <property type="entry name" value="HTH_XRE"/>
    <property type="match status" value="1"/>
</dbReference>
<dbReference type="Pfam" id="PF01381">
    <property type="entry name" value="HTH_3"/>
    <property type="match status" value="1"/>
</dbReference>
<evidence type="ECO:0000259" key="2">
    <source>
        <dbReference type="PROSITE" id="PS50943"/>
    </source>
</evidence>
<dbReference type="Gene3D" id="1.10.260.40">
    <property type="entry name" value="lambda repressor-like DNA-binding domains"/>
    <property type="match status" value="1"/>
</dbReference>
<reference evidence="3 4" key="1">
    <citation type="submission" date="2021-02" db="EMBL/GenBank/DDBJ databases">
        <title>De Novo genome assembly of isolated myxobacteria.</title>
        <authorList>
            <person name="Stevens D.C."/>
        </authorList>
    </citation>
    <scope>NUCLEOTIDE SEQUENCE [LARGE SCALE GENOMIC DNA]</scope>
    <source>
        <strain evidence="3 4">ATCC 29039</strain>
    </source>
</reference>
<accession>A0ABS3D6E7</accession>
<proteinExistence type="predicted"/>
<dbReference type="InterPro" id="IPR001387">
    <property type="entry name" value="Cro/C1-type_HTH"/>
</dbReference>
<dbReference type="InterPro" id="IPR010982">
    <property type="entry name" value="Lambda_DNA-bd_dom_sf"/>
</dbReference>
<gene>
    <name evidence="3" type="ORF">JYK02_06900</name>
</gene>
<evidence type="ECO:0000313" key="4">
    <source>
        <dbReference type="Proteomes" id="UP000664052"/>
    </source>
</evidence>
<feature type="domain" description="HTH cro/C1-type" evidence="2">
    <location>
        <begin position="82"/>
        <end position="138"/>
    </location>
</feature>
<dbReference type="PROSITE" id="PS50943">
    <property type="entry name" value="HTH_CROC1"/>
    <property type="match status" value="1"/>
</dbReference>
<evidence type="ECO:0000256" key="1">
    <source>
        <dbReference type="SAM" id="Coils"/>
    </source>
</evidence>
<name>A0ABS3D6E7_9BACT</name>
<keyword evidence="4" id="KW-1185">Reference proteome</keyword>
<organism evidence="3 4">
    <name type="scientific">Corallococcus macrosporus</name>
    <dbReference type="NCBI Taxonomy" id="35"/>
    <lineage>
        <taxon>Bacteria</taxon>
        <taxon>Pseudomonadati</taxon>
        <taxon>Myxococcota</taxon>
        <taxon>Myxococcia</taxon>
        <taxon>Myxococcales</taxon>
        <taxon>Cystobacterineae</taxon>
        <taxon>Myxococcaceae</taxon>
        <taxon>Corallococcus</taxon>
    </lineage>
</organism>
<dbReference type="RefSeq" id="WP_207049927.1">
    <property type="nucleotide sequence ID" value="NZ_JAFIMU010000004.1"/>
</dbReference>
<feature type="coiled-coil region" evidence="1">
    <location>
        <begin position="42"/>
        <end position="69"/>
    </location>
</feature>
<dbReference type="CDD" id="cd00093">
    <property type="entry name" value="HTH_XRE"/>
    <property type="match status" value="1"/>
</dbReference>
<evidence type="ECO:0000313" key="3">
    <source>
        <dbReference type="EMBL" id="MBN8227238.1"/>
    </source>
</evidence>
<sequence length="473" mass="53390">MIKNEREYRITQTKAAEFERSLKDIQISPNPSLHPKLLKAQRDALEGQLEDLRAEIADYEALRSGKKKVLELSSLEELPRALIEARISAGLTQRELAERLKISEQQIQRYEATDYSSASLSRLQEIVRALGLNIRKEVFLPSTEVSSAALEKRLLDSGIARDFLSRRITGEDINQEGDASVLRSAGILSRMFGWKVTEIFTGATPLPLPASAMGMQFKLPANAAEEKTAFFSAYVRFAAELALKATPVQKQKTIPRSASDFRKEVMSSQGRIDLTSTLNYLWNSGIPVLPIQESGGFHAACWRIAGRNAIALKQTTTSTSRWLHDLLHETYHAAGAVDEFDFAFIEQGLSPYDRRDSEEEIEATQFAADVLLGSRAEELVDECVREAKGSIPNLKTALPRVAQRNDVPIDALANYMAWRLSQQNLNWWGTATNLQSKDQNPWRETHEFLIRRLDWNQLDRTERELLMRAISET</sequence>
<protein>
    <submittedName>
        <fullName evidence="3">Helix-turn-helix domain-containing protein</fullName>
    </submittedName>
</protein>
<dbReference type="EMBL" id="JAFIMU010000004">
    <property type="protein sequence ID" value="MBN8227238.1"/>
    <property type="molecule type" value="Genomic_DNA"/>
</dbReference>
<dbReference type="Proteomes" id="UP000664052">
    <property type="component" value="Unassembled WGS sequence"/>
</dbReference>
<keyword evidence="1" id="KW-0175">Coiled coil</keyword>
<comment type="caution">
    <text evidence="3">The sequence shown here is derived from an EMBL/GenBank/DDBJ whole genome shotgun (WGS) entry which is preliminary data.</text>
</comment>
<dbReference type="SUPFAM" id="SSF47413">
    <property type="entry name" value="lambda repressor-like DNA-binding domains"/>
    <property type="match status" value="1"/>
</dbReference>